<name>A0ABQ8AJP6_BRANA</name>
<accession>A0ABQ8AJP6</accession>
<sequence>MRSGGREKEALLDRPDASSEAGSSERPRKARCGLLDLDRRLSLLVLWLDRYRSPFLLTGPERRRTLKPVQSGIDLEVTTSIRRPTDIDVESLKVSILWIRIRRARGFLRRCGYLEKVDPSVRLPGVQEVSSLAFSYDNEASNEYTALMEKRLADFPSKEEIGGHLLTSQQLRGELEAARVKEEQCEAKAEEWKRKLDAAKVEKVAIQSELDSVKEKHRRELKEYDAVLAAVKAKLQKKKEETAAEIRLQEVRARIEALTEYIE</sequence>
<evidence type="ECO:0000256" key="1">
    <source>
        <dbReference type="SAM" id="Coils"/>
    </source>
</evidence>
<feature type="non-terminal residue" evidence="3">
    <location>
        <position position="263"/>
    </location>
</feature>
<feature type="region of interest" description="Disordered" evidence="2">
    <location>
        <begin position="1"/>
        <end position="26"/>
    </location>
</feature>
<gene>
    <name evidence="3" type="ORF">HID58_055159</name>
</gene>
<feature type="coiled-coil region" evidence="1">
    <location>
        <begin position="168"/>
        <end position="252"/>
    </location>
</feature>
<reference evidence="3 4" key="1">
    <citation type="submission" date="2021-05" db="EMBL/GenBank/DDBJ databases">
        <title>Genome Assembly of Synthetic Allotetraploid Brassica napus Reveals Homoeologous Exchanges between Subgenomes.</title>
        <authorList>
            <person name="Davis J.T."/>
        </authorList>
    </citation>
    <scope>NUCLEOTIDE SEQUENCE [LARGE SCALE GENOMIC DNA]</scope>
    <source>
        <strain evidence="4">cv. Da-Ae</strain>
        <tissue evidence="3">Seedling</tissue>
    </source>
</reference>
<evidence type="ECO:0000313" key="4">
    <source>
        <dbReference type="Proteomes" id="UP000824890"/>
    </source>
</evidence>
<keyword evidence="1" id="KW-0175">Coiled coil</keyword>
<protein>
    <submittedName>
        <fullName evidence="3">Uncharacterized protein</fullName>
    </submittedName>
</protein>
<evidence type="ECO:0000256" key="2">
    <source>
        <dbReference type="SAM" id="MobiDB-lite"/>
    </source>
</evidence>
<proteinExistence type="predicted"/>
<keyword evidence="4" id="KW-1185">Reference proteome</keyword>
<comment type="caution">
    <text evidence="3">The sequence shown here is derived from an EMBL/GenBank/DDBJ whole genome shotgun (WGS) entry which is preliminary data.</text>
</comment>
<dbReference type="Proteomes" id="UP000824890">
    <property type="component" value="Unassembled WGS sequence"/>
</dbReference>
<organism evidence="3 4">
    <name type="scientific">Brassica napus</name>
    <name type="common">Rape</name>
    <dbReference type="NCBI Taxonomy" id="3708"/>
    <lineage>
        <taxon>Eukaryota</taxon>
        <taxon>Viridiplantae</taxon>
        <taxon>Streptophyta</taxon>
        <taxon>Embryophyta</taxon>
        <taxon>Tracheophyta</taxon>
        <taxon>Spermatophyta</taxon>
        <taxon>Magnoliopsida</taxon>
        <taxon>eudicotyledons</taxon>
        <taxon>Gunneridae</taxon>
        <taxon>Pentapetalae</taxon>
        <taxon>rosids</taxon>
        <taxon>malvids</taxon>
        <taxon>Brassicales</taxon>
        <taxon>Brassicaceae</taxon>
        <taxon>Brassiceae</taxon>
        <taxon>Brassica</taxon>
    </lineage>
</organism>
<evidence type="ECO:0000313" key="3">
    <source>
        <dbReference type="EMBL" id="KAH0892730.1"/>
    </source>
</evidence>
<dbReference type="EMBL" id="JAGKQM010000013">
    <property type="protein sequence ID" value="KAH0892730.1"/>
    <property type="molecule type" value="Genomic_DNA"/>
</dbReference>